<keyword evidence="2" id="KW-1185">Reference proteome</keyword>
<dbReference type="AlphaFoldDB" id="A0A0D3A9L6"/>
<organism evidence="1 2">
    <name type="scientific">Brassica oleracea var. oleracea</name>
    <dbReference type="NCBI Taxonomy" id="109376"/>
    <lineage>
        <taxon>Eukaryota</taxon>
        <taxon>Viridiplantae</taxon>
        <taxon>Streptophyta</taxon>
        <taxon>Embryophyta</taxon>
        <taxon>Tracheophyta</taxon>
        <taxon>Spermatophyta</taxon>
        <taxon>Magnoliopsida</taxon>
        <taxon>eudicotyledons</taxon>
        <taxon>Gunneridae</taxon>
        <taxon>Pentapetalae</taxon>
        <taxon>rosids</taxon>
        <taxon>malvids</taxon>
        <taxon>Brassicales</taxon>
        <taxon>Brassicaceae</taxon>
        <taxon>Brassiceae</taxon>
        <taxon>Brassica</taxon>
    </lineage>
</organism>
<sequence>MSCCRFKIRSFSEDSGHTSTSFLGSKRCEERKKLIRIDVILIYEKAVLLIFPRLSSHYRFKRIILQKHNTFFHFFESLRNKGIFVIYNCD</sequence>
<dbReference type="Gramene" id="Bo1g082430.1">
    <property type="protein sequence ID" value="Bo1g082430.1"/>
    <property type="gene ID" value="Bo1g082430"/>
</dbReference>
<evidence type="ECO:0000313" key="2">
    <source>
        <dbReference type="Proteomes" id="UP000032141"/>
    </source>
</evidence>
<dbReference type="HOGENOM" id="CLU_2443881_0_0_1"/>
<protein>
    <submittedName>
        <fullName evidence="1">Uncharacterized protein</fullName>
    </submittedName>
</protein>
<dbReference type="Proteomes" id="UP000032141">
    <property type="component" value="Chromosome C1"/>
</dbReference>
<name>A0A0D3A9L6_BRAOL</name>
<dbReference type="EnsemblPlants" id="Bo1g082430.1">
    <property type="protein sequence ID" value="Bo1g082430.1"/>
    <property type="gene ID" value="Bo1g082430"/>
</dbReference>
<evidence type="ECO:0000313" key="1">
    <source>
        <dbReference type="EnsemblPlants" id="Bo1g082430.1"/>
    </source>
</evidence>
<reference evidence="1 2" key="1">
    <citation type="journal article" date="2014" name="Genome Biol.">
        <title>Transcriptome and methylome profiling reveals relics of genome dominance in the mesopolyploid Brassica oleracea.</title>
        <authorList>
            <person name="Parkin I.A."/>
            <person name="Koh C."/>
            <person name="Tang H."/>
            <person name="Robinson S.J."/>
            <person name="Kagale S."/>
            <person name="Clarke W.E."/>
            <person name="Town C.D."/>
            <person name="Nixon J."/>
            <person name="Krishnakumar V."/>
            <person name="Bidwell S.L."/>
            <person name="Denoeud F."/>
            <person name="Belcram H."/>
            <person name="Links M.G."/>
            <person name="Just J."/>
            <person name="Clarke C."/>
            <person name="Bender T."/>
            <person name="Huebert T."/>
            <person name="Mason A.S."/>
            <person name="Pires J.C."/>
            <person name="Barker G."/>
            <person name="Moore J."/>
            <person name="Walley P.G."/>
            <person name="Manoli S."/>
            <person name="Batley J."/>
            <person name="Edwards D."/>
            <person name="Nelson M.N."/>
            <person name="Wang X."/>
            <person name="Paterson A.H."/>
            <person name="King G."/>
            <person name="Bancroft I."/>
            <person name="Chalhoub B."/>
            <person name="Sharpe A.G."/>
        </authorList>
    </citation>
    <scope>NUCLEOTIDE SEQUENCE</scope>
    <source>
        <strain evidence="1 2">cv. TO1000</strain>
    </source>
</reference>
<proteinExistence type="predicted"/>
<accession>A0A0D3A9L6</accession>
<reference evidence="1" key="2">
    <citation type="submission" date="2015-03" db="UniProtKB">
        <authorList>
            <consortium name="EnsemblPlants"/>
        </authorList>
    </citation>
    <scope>IDENTIFICATION</scope>
</reference>